<dbReference type="OrthoDB" id="3536934at2"/>
<evidence type="ECO:0000313" key="3">
    <source>
        <dbReference type="Proteomes" id="UP000295388"/>
    </source>
</evidence>
<feature type="transmembrane region" description="Helical" evidence="1">
    <location>
        <begin position="21"/>
        <end position="45"/>
    </location>
</feature>
<reference evidence="2 3" key="1">
    <citation type="submission" date="2019-03" db="EMBL/GenBank/DDBJ databases">
        <title>Genomic Encyclopedia of Type Strains, Phase III (KMG-III): the genomes of soil and plant-associated and newly described type strains.</title>
        <authorList>
            <person name="Whitman W."/>
        </authorList>
    </citation>
    <scope>NUCLEOTIDE SEQUENCE [LARGE SCALE GENOMIC DNA]</scope>
    <source>
        <strain evidence="2 3">VKM Ac-2527</strain>
    </source>
</reference>
<protein>
    <submittedName>
        <fullName evidence="2">Uncharacterized protein</fullName>
    </submittedName>
</protein>
<keyword evidence="1" id="KW-1133">Transmembrane helix</keyword>
<feature type="transmembrane region" description="Helical" evidence="1">
    <location>
        <begin position="135"/>
        <end position="158"/>
    </location>
</feature>
<feature type="transmembrane region" description="Helical" evidence="1">
    <location>
        <begin position="65"/>
        <end position="86"/>
    </location>
</feature>
<evidence type="ECO:0000256" key="1">
    <source>
        <dbReference type="SAM" id="Phobius"/>
    </source>
</evidence>
<evidence type="ECO:0000313" key="2">
    <source>
        <dbReference type="EMBL" id="TDO51704.1"/>
    </source>
</evidence>
<keyword evidence="1" id="KW-0472">Membrane</keyword>
<proteinExistence type="predicted"/>
<sequence length="160" mass="17086">MGEVFAWLEDSAFSEAIRGTAYLYPILESIHIIGIALLVGPAVVFDLRLLGLGRQALRVTTAANWLLPLSHVGFMIAAGTGVAMFLPGASVIADRGSAPWKLGLILLAGLNILIFHRHTYRGVARWDVGRSTPVAARFAAVVSLMSWSGVTVAGRLLAYT</sequence>
<keyword evidence="3" id="KW-1185">Reference proteome</keyword>
<dbReference type="AlphaFoldDB" id="A0A4R6KK54"/>
<dbReference type="RefSeq" id="WP_133799608.1">
    <property type="nucleotide sequence ID" value="NZ_SNWQ01000003.1"/>
</dbReference>
<comment type="caution">
    <text evidence="2">The sequence shown here is derived from an EMBL/GenBank/DDBJ whole genome shotgun (WGS) entry which is preliminary data.</text>
</comment>
<dbReference type="Proteomes" id="UP000295388">
    <property type="component" value="Unassembled WGS sequence"/>
</dbReference>
<accession>A0A4R6KK54</accession>
<keyword evidence="1" id="KW-0812">Transmembrane</keyword>
<organism evidence="2 3">
    <name type="scientific">Kribbella caucasensis</name>
    <dbReference type="NCBI Taxonomy" id="2512215"/>
    <lineage>
        <taxon>Bacteria</taxon>
        <taxon>Bacillati</taxon>
        <taxon>Actinomycetota</taxon>
        <taxon>Actinomycetes</taxon>
        <taxon>Propionibacteriales</taxon>
        <taxon>Kribbellaceae</taxon>
        <taxon>Kribbella</taxon>
    </lineage>
</organism>
<gene>
    <name evidence="2" type="ORF">EV643_103443</name>
</gene>
<name>A0A4R6KK54_9ACTN</name>
<dbReference type="EMBL" id="SNWQ01000003">
    <property type="protein sequence ID" value="TDO51704.1"/>
    <property type="molecule type" value="Genomic_DNA"/>
</dbReference>
<feature type="transmembrane region" description="Helical" evidence="1">
    <location>
        <begin position="98"/>
        <end position="115"/>
    </location>
</feature>